<protein>
    <submittedName>
        <fullName evidence="2">Uncharacterized protein</fullName>
    </submittedName>
</protein>
<evidence type="ECO:0000256" key="1">
    <source>
        <dbReference type="SAM" id="Phobius"/>
    </source>
</evidence>
<proteinExistence type="predicted"/>
<organism evidence="2 3">
    <name type="scientific">Methylobacterium tardum</name>
    <dbReference type="NCBI Taxonomy" id="374432"/>
    <lineage>
        <taxon>Bacteria</taxon>
        <taxon>Pseudomonadati</taxon>
        <taxon>Pseudomonadota</taxon>
        <taxon>Alphaproteobacteria</taxon>
        <taxon>Hyphomicrobiales</taxon>
        <taxon>Methylobacteriaceae</taxon>
        <taxon>Methylobacterium</taxon>
    </lineage>
</organism>
<keyword evidence="3" id="KW-1185">Reference proteome</keyword>
<gene>
    <name evidence="2" type="ORF">GCM10007890_25890</name>
</gene>
<dbReference type="Proteomes" id="UP001157440">
    <property type="component" value="Unassembled WGS sequence"/>
</dbReference>
<name>A0AA37TIV9_9HYPH</name>
<evidence type="ECO:0000313" key="3">
    <source>
        <dbReference type="Proteomes" id="UP001157440"/>
    </source>
</evidence>
<evidence type="ECO:0000313" key="2">
    <source>
        <dbReference type="EMBL" id="GLS70576.1"/>
    </source>
</evidence>
<dbReference type="EMBL" id="BSPL01000016">
    <property type="protein sequence ID" value="GLS70576.1"/>
    <property type="molecule type" value="Genomic_DNA"/>
</dbReference>
<comment type="caution">
    <text evidence="2">The sequence shown here is derived from an EMBL/GenBank/DDBJ whole genome shotgun (WGS) entry which is preliminary data.</text>
</comment>
<dbReference type="RefSeq" id="WP_238196473.1">
    <property type="nucleotide sequence ID" value="NZ_BPQZ01000011.1"/>
</dbReference>
<keyword evidence="1" id="KW-0812">Transmembrane</keyword>
<feature type="transmembrane region" description="Helical" evidence="1">
    <location>
        <begin position="32"/>
        <end position="55"/>
    </location>
</feature>
<keyword evidence="1" id="KW-0472">Membrane</keyword>
<reference evidence="3" key="1">
    <citation type="journal article" date="2019" name="Int. J. Syst. Evol. Microbiol.">
        <title>The Global Catalogue of Microorganisms (GCM) 10K type strain sequencing project: providing services to taxonomists for standard genome sequencing and annotation.</title>
        <authorList>
            <consortium name="The Broad Institute Genomics Platform"/>
            <consortium name="The Broad Institute Genome Sequencing Center for Infectious Disease"/>
            <person name="Wu L."/>
            <person name="Ma J."/>
        </authorList>
    </citation>
    <scope>NUCLEOTIDE SEQUENCE [LARGE SCALE GENOMIC DNA]</scope>
    <source>
        <strain evidence="3">NBRC 103632</strain>
    </source>
</reference>
<dbReference type="AlphaFoldDB" id="A0AA37TIV9"/>
<accession>A0AA37TIV9</accession>
<keyword evidence="1" id="KW-1133">Transmembrane helix</keyword>
<sequence>MSTIDLFGLTLAFYGAMPPPRPQRPDRNGATWAAALVFGGICFATMGPMITIWSFHRPYAEAKARCIESGGRVLYAALDGSGPYRCERPVVGPVASPIASPAKPAD</sequence>